<evidence type="ECO:0000313" key="5">
    <source>
        <dbReference type="Proteomes" id="UP000193986"/>
    </source>
</evidence>
<feature type="region of interest" description="Disordered" evidence="1">
    <location>
        <begin position="1"/>
        <end position="21"/>
    </location>
</feature>
<evidence type="ECO:0000256" key="2">
    <source>
        <dbReference type="SAM" id="Phobius"/>
    </source>
</evidence>
<dbReference type="OrthoDB" id="6604875at2759"/>
<dbReference type="AlphaFoldDB" id="A0A1Y2AV96"/>
<accession>A0A1Y2AV96</accession>
<dbReference type="InterPro" id="IPR028036">
    <property type="entry name" value="DMAC1-like_dom"/>
</dbReference>
<dbReference type="EMBL" id="MCFC01000047">
    <property type="protein sequence ID" value="ORY26518.1"/>
    <property type="molecule type" value="Genomic_DNA"/>
</dbReference>
<reference evidence="4 5" key="1">
    <citation type="submission" date="2016-07" db="EMBL/GenBank/DDBJ databases">
        <title>Pervasive Adenine N6-methylation of Active Genes in Fungi.</title>
        <authorList>
            <consortium name="DOE Joint Genome Institute"/>
            <person name="Mondo S.J."/>
            <person name="Dannebaum R.O."/>
            <person name="Kuo R.C."/>
            <person name="Labutti K."/>
            <person name="Haridas S."/>
            <person name="Kuo A."/>
            <person name="Salamov A."/>
            <person name="Ahrendt S.R."/>
            <person name="Lipzen A."/>
            <person name="Sullivan W."/>
            <person name="Andreopoulos W.B."/>
            <person name="Clum A."/>
            <person name="Lindquist E."/>
            <person name="Daum C."/>
            <person name="Ramamoorthy G.K."/>
            <person name="Gryganskyi A."/>
            <person name="Culley D."/>
            <person name="Magnuson J.K."/>
            <person name="James T.Y."/>
            <person name="O'Malley M.A."/>
            <person name="Stajich J.E."/>
            <person name="Spatafora J.W."/>
            <person name="Visel A."/>
            <person name="Grigoriev I.V."/>
        </authorList>
    </citation>
    <scope>NUCLEOTIDE SEQUENCE [LARGE SCALE GENOMIC DNA]</scope>
    <source>
        <strain evidence="4 5">68-887.2</strain>
    </source>
</reference>
<gene>
    <name evidence="4" type="ORF">BCR39DRAFT_541105</name>
</gene>
<evidence type="ECO:0000313" key="4">
    <source>
        <dbReference type="EMBL" id="ORY26518.1"/>
    </source>
</evidence>
<evidence type="ECO:0000259" key="3">
    <source>
        <dbReference type="Pfam" id="PF15055"/>
    </source>
</evidence>
<dbReference type="InParanoid" id="A0A1Y2AV96"/>
<dbReference type="STRING" id="71784.A0A1Y2AV96"/>
<feature type="domain" description="Distal membrane-arm assembly complex protein 1-like" evidence="3">
    <location>
        <begin position="24"/>
        <end position="71"/>
    </location>
</feature>
<keyword evidence="5" id="KW-1185">Reference proteome</keyword>
<evidence type="ECO:0000256" key="1">
    <source>
        <dbReference type="SAM" id="MobiDB-lite"/>
    </source>
</evidence>
<organism evidence="4 5">
    <name type="scientific">Naematelia encephala</name>
    <dbReference type="NCBI Taxonomy" id="71784"/>
    <lineage>
        <taxon>Eukaryota</taxon>
        <taxon>Fungi</taxon>
        <taxon>Dikarya</taxon>
        <taxon>Basidiomycota</taxon>
        <taxon>Agaricomycotina</taxon>
        <taxon>Tremellomycetes</taxon>
        <taxon>Tremellales</taxon>
        <taxon>Naemateliaceae</taxon>
        <taxon>Naematelia</taxon>
    </lineage>
</organism>
<dbReference type="Pfam" id="PF15055">
    <property type="entry name" value="DMAC1_Dmo2"/>
    <property type="match status" value="1"/>
</dbReference>
<keyword evidence="2" id="KW-0812">Transmembrane</keyword>
<keyword evidence="2" id="KW-0472">Membrane</keyword>
<sequence>MEPSASPAVKTSQSTGPNGLKKEDCLACRLTGAATFSAIGVYALYEANKQGAFARVRPKGSPLGASFTVAIGVVFLSLGCGRLVI</sequence>
<comment type="caution">
    <text evidence="4">The sequence shown here is derived from an EMBL/GenBank/DDBJ whole genome shotgun (WGS) entry which is preliminary data.</text>
</comment>
<proteinExistence type="predicted"/>
<feature type="transmembrane region" description="Helical" evidence="2">
    <location>
        <begin position="26"/>
        <end position="45"/>
    </location>
</feature>
<protein>
    <recommendedName>
        <fullName evidence="3">Distal membrane-arm assembly complex protein 1-like domain-containing protein</fullName>
    </recommendedName>
</protein>
<feature type="transmembrane region" description="Helical" evidence="2">
    <location>
        <begin position="65"/>
        <end position="84"/>
    </location>
</feature>
<dbReference type="Proteomes" id="UP000193986">
    <property type="component" value="Unassembled WGS sequence"/>
</dbReference>
<keyword evidence="2" id="KW-1133">Transmembrane helix</keyword>
<name>A0A1Y2AV96_9TREE</name>